<reference evidence="2" key="1">
    <citation type="journal article" date="2012" name="Science">
        <title>The Paleozoic origin of enzymatic lignin decomposition reconstructed from 31 fungal genomes.</title>
        <authorList>
            <person name="Floudas D."/>
            <person name="Binder M."/>
            <person name="Riley R."/>
            <person name="Barry K."/>
            <person name="Blanchette R.A."/>
            <person name="Henrissat B."/>
            <person name="Martinez A.T."/>
            <person name="Otillar R."/>
            <person name="Spatafora J.W."/>
            <person name="Yadav J.S."/>
            <person name="Aerts A."/>
            <person name="Benoit I."/>
            <person name="Boyd A."/>
            <person name="Carlson A."/>
            <person name="Copeland A."/>
            <person name="Coutinho P.M."/>
            <person name="de Vries R.P."/>
            <person name="Ferreira P."/>
            <person name="Findley K."/>
            <person name="Foster B."/>
            <person name="Gaskell J."/>
            <person name="Glotzer D."/>
            <person name="Gorecki P."/>
            <person name="Heitman J."/>
            <person name="Hesse C."/>
            <person name="Hori C."/>
            <person name="Igarashi K."/>
            <person name="Jurgens J.A."/>
            <person name="Kallen N."/>
            <person name="Kersten P."/>
            <person name="Kohler A."/>
            <person name="Kuees U."/>
            <person name="Kumar T.K.A."/>
            <person name="Kuo A."/>
            <person name="LaButti K."/>
            <person name="Larrondo L.F."/>
            <person name="Lindquist E."/>
            <person name="Ling A."/>
            <person name="Lombard V."/>
            <person name="Lucas S."/>
            <person name="Lundell T."/>
            <person name="Martin R."/>
            <person name="McLaughlin D.J."/>
            <person name="Morgenstern I."/>
            <person name="Morin E."/>
            <person name="Murat C."/>
            <person name="Nagy L.G."/>
            <person name="Nolan M."/>
            <person name="Ohm R.A."/>
            <person name="Patyshakuliyeva A."/>
            <person name="Rokas A."/>
            <person name="Ruiz-Duenas F.J."/>
            <person name="Sabat G."/>
            <person name="Salamov A."/>
            <person name="Samejima M."/>
            <person name="Schmutz J."/>
            <person name="Slot J.C."/>
            <person name="St John F."/>
            <person name="Stenlid J."/>
            <person name="Sun H."/>
            <person name="Sun S."/>
            <person name="Syed K."/>
            <person name="Tsang A."/>
            <person name="Wiebenga A."/>
            <person name="Young D."/>
            <person name="Pisabarro A."/>
            <person name="Eastwood D.C."/>
            <person name="Martin F."/>
            <person name="Cullen D."/>
            <person name="Grigoriev I.V."/>
            <person name="Hibbett D.S."/>
        </authorList>
    </citation>
    <scope>NUCLEOTIDE SEQUENCE [LARGE SCALE GENOMIC DNA]</scope>
    <source>
        <strain evidence="2">RWD-64-598 SS2</strain>
    </source>
</reference>
<dbReference type="OrthoDB" id="2628807at2759"/>
<dbReference type="EMBL" id="JH711589">
    <property type="protein sequence ID" value="EIW75172.1"/>
    <property type="molecule type" value="Genomic_DNA"/>
</dbReference>
<comment type="caution">
    <text evidence="1">The sequence shown here is derived from an EMBL/GenBank/DDBJ whole genome shotgun (WGS) entry which is preliminary data.</text>
</comment>
<evidence type="ECO:0000313" key="1">
    <source>
        <dbReference type="EMBL" id="EIW75172.1"/>
    </source>
</evidence>
<name>A0A5M3M783_CONPW</name>
<proteinExistence type="predicted"/>
<evidence type="ECO:0000313" key="2">
    <source>
        <dbReference type="Proteomes" id="UP000053558"/>
    </source>
</evidence>
<dbReference type="AlphaFoldDB" id="A0A5M3M783"/>
<gene>
    <name evidence="1" type="ORF">CONPUDRAFT_85466</name>
</gene>
<keyword evidence="2" id="KW-1185">Reference proteome</keyword>
<dbReference type="RefSeq" id="XP_007774595.1">
    <property type="nucleotide sequence ID" value="XM_007776405.1"/>
</dbReference>
<dbReference type="Proteomes" id="UP000053558">
    <property type="component" value="Unassembled WGS sequence"/>
</dbReference>
<organism evidence="1 2">
    <name type="scientific">Coniophora puteana (strain RWD-64-598)</name>
    <name type="common">Brown rot fungus</name>
    <dbReference type="NCBI Taxonomy" id="741705"/>
    <lineage>
        <taxon>Eukaryota</taxon>
        <taxon>Fungi</taxon>
        <taxon>Dikarya</taxon>
        <taxon>Basidiomycota</taxon>
        <taxon>Agaricomycotina</taxon>
        <taxon>Agaricomycetes</taxon>
        <taxon>Agaricomycetidae</taxon>
        <taxon>Boletales</taxon>
        <taxon>Coniophorineae</taxon>
        <taxon>Coniophoraceae</taxon>
        <taxon>Coniophora</taxon>
    </lineage>
</organism>
<dbReference type="GeneID" id="19210961"/>
<sequence>MSESELNESIKQTGFPESGWEEQFKAYDTAFDASMAANGEALPAQGRKPSSSEVFSDAVHYVRIEGVSGLVGYAIRFWDGGLQDEGQFCFDLFDLSAKHAVNTSRFGISFTVIPEVGKLTMAFSGPLRSWETNMGFTPEEIRAGEERFSILEDTLLSLEHPNSSQPFLFRSPKRDIPIGSQTVHCPVPWNELRNM</sequence>
<accession>A0A5M3M783</accession>
<dbReference type="KEGG" id="cput:CONPUDRAFT_85466"/>
<protein>
    <submittedName>
        <fullName evidence="1">Uncharacterized protein</fullName>
    </submittedName>
</protein>